<dbReference type="GO" id="GO:0005886">
    <property type="term" value="C:plasma membrane"/>
    <property type="evidence" value="ECO:0007669"/>
    <property type="project" value="TreeGrafter"/>
</dbReference>
<keyword evidence="2 4" id="KW-0012">Acyltransferase</keyword>
<evidence type="ECO:0000259" key="3">
    <source>
        <dbReference type="SMART" id="SM00563"/>
    </source>
</evidence>
<proteinExistence type="predicted"/>
<dbReference type="SMART" id="SM00563">
    <property type="entry name" value="PlsC"/>
    <property type="match status" value="1"/>
</dbReference>
<dbReference type="PANTHER" id="PTHR10434">
    <property type="entry name" value="1-ACYL-SN-GLYCEROL-3-PHOSPHATE ACYLTRANSFERASE"/>
    <property type="match status" value="1"/>
</dbReference>
<dbReference type="EMBL" id="VIUW01000003">
    <property type="protein sequence ID" value="TWD14291.1"/>
    <property type="molecule type" value="Genomic_DNA"/>
</dbReference>
<dbReference type="AlphaFoldDB" id="A0A560W9H8"/>
<feature type="domain" description="Phospholipid/glycerol acyltransferase" evidence="3">
    <location>
        <begin position="43"/>
        <end position="161"/>
    </location>
</feature>
<reference evidence="4 5" key="1">
    <citation type="submission" date="2019-06" db="EMBL/GenBank/DDBJ databases">
        <title>Sequencing the genomes of 1000 actinobacteria strains.</title>
        <authorList>
            <person name="Klenk H.-P."/>
        </authorList>
    </citation>
    <scope>NUCLEOTIDE SEQUENCE [LARGE SCALE GENOMIC DNA]</scope>
    <source>
        <strain evidence="4 5">DSM 18935</strain>
    </source>
</reference>
<evidence type="ECO:0000256" key="1">
    <source>
        <dbReference type="ARBA" id="ARBA00022679"/>
    </source>
</evidence>
<keyword evidence="5" id="KW-1185">Reference proteome</keyword>
<keyword evidence="1 4" id="KW-0808">Transferase</keyword>
<protein>
    <submittedName>
        <fullName evidence="4">1-acyl-sn-glycerol-3-phosphate acyltransferase</fullName>
    </submittedName>
</protein>
<dbReference type="Proteomes" id="UP000315628">
    <property type="component" value="Unassembled WGS sequence"/>
</dbReference>
<evidence type="ECO:0000313" key="5">
    <source>
        <dbReference type="Proteomes" id="UP000315628"/>
    </source>
</evidence>
<dbReference type="Pfam" id="PF01553">
    <property type="entry name" value="Acyltransferase"/>
    <property type="match status" value="1"/>
</dbReference>
<accession>A0A560W9H8</accession>
<dbReference type="RefSeq" id="WP_246074607.1">
    <property type="nucleotide sequence ID" value="NZ_BAAAYT010000005.1"/>
</dbReference>
<gene>
    <name evidence="4" type="ORF">FB557_1699</name>
</gene>
<dbReference type="CDD" id="cd07989">
    <property type="entry name" value="LPLAT_AGPAT-like"/>
    <property type="match status" value="1"/>
</dbReference>
<organism evidence="4 5">
    <name type="scientific">Marihabitans asiaticum</name>
    <dbReference type="NCBI Taxonomy" id="415218"/>
    <lineage>
        <taxon>Bacteria</taxon>
        <taxon>Bacillati</taxon>
        <taxon>Actinomycetota</taxon>
        <taxon>Actinomycetes</taxon>
        <taxon>Micrococcales</taxon>
        <taxon>Intrasporangiaceae</taxon>
        <taxon>Marihabitans</taxon>
    </lineage>
</organism>
<name>A0A560W9H8_9MICO</name>
<dbReference type="GO" id="GO:0003841">
    <property type="term" value="F:1-acylglycerol-3-phosphate O-acyltransferase activity"/>
    <property type="evidence" value="ECO:0007669"/>
    <property type="project" value="TreeGrafter"/>
</dbReference>
<dbReference type="SUPFAM" id="SSF69593">
    <property type="entry name" value="Glycerol-3-phosphate (1)-acyltransferase"/>
    <property type="match status" value="1"/>
</dbReference>
<sequence length="255" mass="28230">MVEHRTPVPPMYRFVANVLRPPLRLLMDYSVRGLENLPESGGFIVTPNHLSYADPFPWAHVLYDRGIAPVYLAKSELFDSAVLGYILRHAGQVPVERETSSAAEVLGRAVQALDRGQCVAIYPEGTLTRDPDLWPMRGKTGAARLALEARCPVIPIAQWGPQEILAPYGRLPRLFPRTTIHVRYGPPVDLSDLYDDGTPSAEACVEATNRIMRGITDELEVLRGERAPAVRFDPRAHGMPLTGDYTRGARPVSRG</sequence>
<evidence type="ECO:0000256" key="2">
    <source>
        <dbReference type="ARBA" id="ARBA00023315"/>
    </source>
</evidence>
<comment type="caution">
    <text evidence="4">The sequence shown here is derived from an EMBL/GenBank/DDBJ whole genome shotgun (WGS) entry which is preliminary data.</text>
</comment>
<dbReference type="InterPro" id="IPR002123">
    <property type="entry name" value="Plipid/glycerol_acylTrfase"/>
</dbReference>
<dbReference type="PANTHER" id="PTHR10434:SF55">
    <property type="entry name" value="POSSIBLE ACYLTRANSFERASE"/>
    <property type="match status" value="1"/>
</dbReference>
<evidence type="ECO:0000313" key="4">
    <source>
        <dbReference type="EMBL" id="TWD14291.1"/>
    </source>
</evidence>
<dbReference type="GO" id="GO:0006654">
    <property type="term" value="P:phosphatidic acid biosynthetic process"/>
    <property type="evidence" value="ECO:0007669"/>
    <property type="project" value="TreeGrafter"/>
</dbReference>